<evidence type="ECO:0000313" key="1">
    <source>
        <dbReference type="EMBL" id="GIY10717.1"/>
    </source>
</evidence>
<proteinExistence type="predicted"/>
<protein>
    <submittedName>
        <fullName evidence="1">Uncharacterized protein</fullName>
    </submittedName>
</protein>
<reference evidence="1 2" key="1">
    <citation type="submission" date="2021-06" db="EMBL/GenBank/DDBJ databases">
        <title>Caerostris extrusa draft genome.</title>
        <authorList>
            <person name="Kono N."/>
            <person name="Arakawa K."/>
        </authorList>
    </citation>
    <scope>NUCLEOTIDE SEQUENCE [LARGE SCALE GENOMIC DNA]</scope>
</reference>
<gene>
    <name evidence="1" type="ORF">CEXT_22241</name>
</gene>
<name>A0AAV4QN88_CAEEX</name>
<dbReference type="EMBL" id="BPLR01006556">
    <property type="protein sequence ID" value="GIY10717.1"/>
    <property type="molecule type" value="Genomic_DNA"/>
</dbReference>
<accession>A0AAV4QN88</accession>
<keyword evidence="2" id="KW-1185">Reference proteome</keyword>
<organism evidence="1 2">
    <name type="scientific">Caerostris extrusa</name>
    <name type="common">Bark spider</name>
    <name type="synonym">Caerostris bankana</name>
    <dbReference type="NCBI Taxonomy" id="172846"/>
    <lineage>
        <taxon>Eukaryota</taxon>
        <taxon>Metazoa</taxon>
        <taxon>Ecdysozoa</taxon>
        <taxon>Arthropoda</taxon>
        <taxon>Chelicerata</taxon>
        <taxon>Arachnida</taxon>
        <taxon>Araneae</taxon>
        <taxon>Araneomorphae</taxon>
        <taxon>Entelegynae</taxon>
        <taxon>Araneoidea</taxon>
        <taxon>Araneidae</taxon>
        <taxon>Caerostris</taxon>
    </lineage>
</organism>
<dbReference type="AlphaFoldDB" id="A0AAV4QN88"/>
<sequence>MLQLINYTPVYQPSVTSPCAHCLHVSPCAYLLWNDHIANQNLFSLIEKKTVLHERNVIKEILWMMCGVKRFICGSL</sequence>
<evidence type="ECO:0000313" key="2">
    <source>
        <dbReference type="Proteomes" id="UP001054945"/>
    </source>
</evidence>
<comment type="caution">
    <text evidence="1">The sequence shown here is derived from an EMBL/GenBank/DDBJ whole genome shotgun (WGS) entry which is preliminary data.</text>
</comment>
<dbReference type="Proteomes" id="UP001054945">
    <property type="component" value="Unassembled WGS sequence"/>
</dbReference>